<evidence type="ECO:0000256" key="12">
    <source>
        <dbReference type="ARBA" id="ARBA00023136"/>
    </source>
</evidence>
<dbReference type="Proteomes" id="UP001595457">
    <property type="component" value="Unassembled WGS sequence"/>
</dbReference>
<keyword evidence="10" id="KW-0560">Oxidoreductase</keyword>
<comment type="catalytic activity">
    <reaction evidence="13 14">
        <text>protoporphyrinogen IX + 3 A = protoporphyrin IX + 3 AH2</text>
        <dbReference type="Rhea" id="RHEA:62000"/>
        <dbReference type="ChEBI" id="CHEBI:13193"/>
        <dbReference type="ChEBI" id="CHEBI:17499"/>
        <dbReference type="ChEBI" id="CHEBI:57306"/>
        <dbReference type="ChEBI" id="CHEBI:57307"/>
    </reaction>
</comment>
<keyword evidence="5 14" id="KW-1003">Cell membrane</keyword>
<evidence type="ECO:0000256" key="8">
    <source>
        <dbReference type="ARBA" id="ARBA00022723"/>
    </source>
</evidence>
<evidence type="ECO:0000256" key="7">
    <source>
        <dbReference type="ARBA" id="ARBA00022692"/>
    </source>
</evidence>
<sequence length="142" mass="14847">MPWLLVLHIAALLVWCGALLYLPALIAAGRTGAAGEPFAPAAEALPRAFFTRLATPAALLTIASGTLLFLGRGVHGVWLMLKLSAVTLMVVCHVLLGVLILRLEDDPRRPLAGRCAALGLLAALAIGAVLWLVLARPFRGAG</sequence>
<reference evidence="17" key="1">
    <citation type="journal article" date="2019" name="Int. J. Syst. Evol. Microbiol.">
        <title>The Global Catalogue of Microorganisms (GCM) 10K type strain sequencing project: providing services to taxonomists for standard genome sequencing and annotation.</title>
        <authorList>
            <consortium name="The Broad Institute Genomics Platform"/>
            <consortium name="The Broad Institute Genome Sequencing Center for Infectious Disease"/>
            <person name="Wu L."/>
            <person name="Ma J."/>
        </authorList>
    </citation>
    <scope>NUCLEOTIDE SEQUENCE [LARGE SCALE GENOMIC DNA]</scope>
    <source>
        <strain evidence="17">KCTC 62195</strain>
    </source>
</reference>
<evidence type="ECO:0000256" key="4">
    <source>
        <dbReference type="ARBA" id="ARBA00017504"/>
    </source>
</evidence>
<comment type="function">
    <text evidence="14">Catalyzes the oxidation of protoporphyrinogen IX to protoporphyrin IX.</text>
</comment>
<dbReference type="PIRSF" id="PIRSF004638">
    <property type="entry name" value="UCP004638"/>
    <property type="match status" value="1"/>
</dbReference>
<comment type="similarity">
    <text evidence="3 14">Belongs to the HemJ family.</text>
</comment>
<keyword evidence="17" id="KW-1185">Reference proteome</keyword>
<evidence type="ECO:0000256" key="6">
    <source>
        <dbReference type="ARBA" id="ARBA00022617"/>
    </source>
</evidence>
<organism evidence="16 17">
    <name type="scientific">Azotobacter bryophylli</name>
    <dbReference type="NCBI Taxonomy" id="1986537"/>
    <lineage>
        <taxon>Bacteria</taxon>
        <taxon>Pseudomonadati</taxon>
        <taxon>Pseudomonadota</taxon>
        <taxon>Gammaproteobacteria</taxon>
        <taxon>Pseudomonadales</taxon>
        <taxon>Pseudomonadaceae</taxon>
        <taxon>Azotobacter</taxon>
    </lineage>
</organism>
<keyword evidence="6 14" id="KW-0349">Heme</keyword>
<evidence type="ECO:0000256" key="9">
    <source>
        <dbReference type="ARBA" id="ARBA00022989"/>
    </source>
</evidence>
<evidence type="ECO:0000256" key="3">
    <source>
        <dbReference type="ARBA" id="ARBA00006501"/>
    </source>
</evidence>
<evidence type="ECO:0000256" key="13">
    <source>
        <dbReference type="ARBA" id="ARBA00048390"/>
    </source>
</evidence>
<evidence type="ECO:0000256" key="15">
    <source>
        <dbReference type="SAM" id="Phobius"/>
    </source>
</evidence>
<proteinExistence type="inferred from homology"/>
<comment type="cofactor">
    <cofactor evidence="14">
        <name>heme b</name>
        <dbReference type="ChEBI" id="CHEBI:60344"/>
    </cofactor>
    <text evidence="14">Binds 1 heme b (iron(II)-protoporphyrin IX) group per subunit.</text>
</comment>
<dbReference type="EMBL" id="JBHRSJ010000002">
    <property type="protein sequence ID" value="MFC2971074.1"/>
    <property type="molecule type" value="Genomic_DNA"/>
</dbReference>
<accession>A0ABV7ANT6</accession>
<evidence type="ECO:0000313" key="16">
    <source>
        <dbReference type="EMBL" id="MFC2971074.1"/>
    </source>
</evidence>
<feature type="transmembrane region" description="Helical" evidence="15">
    <location>
        <begin position="49"/>
        <end position="70"/>
    </location>
</feature>
<evidence type="ECO:0000256" key="2">
    <source>
        <dbReference type="ARBA" id="ARBA00005073"/>
    </source>
</evidence>
<protein>
    <recommendedName>
        <fullName evidence="4 14">Protoporphyrinogen IX oxidase</fullName>
        <ecNumber evidence="14">1.3.99.-</ecNumber>
    </recommendedName>
</protein>
<feature type="transmembrane region" description="Helical" evidence="15">
    <location>
        <begin position="111"/>
        <end position="134"/>
    </location>
</feature>
<name>A0ABV7ANT6_9GAMM</name>
<dbReference type="Pfam" id="PF03653">
    <property type="entry name" value="UPF0093"/>
    <property type="match status" value="1"/>
</dbReference>
<evidence type="ECO:0000256" key="10">
    <source>
        <dbReference type="ARBA" id="ARBA00023002"/>
    </source>
</evidence>
<gene>
    <name evidence="16" type="ORF">ACFOJE_02430</name>
</gene>
<evidence type="ECO:0000313" key="17">
    <source>
        <dbReference type="Proteomes" id="UP001595457"/>
    </source>
</evidence>
<keyword evidence="9 15" id="KW-1133">Transmembrane helix</keyword>
<keyword evidence="11 14" id="KW-0408">Iron</keyword>
<dbReference type="EC" id="1.3.99.-" evidence="14"/>
<keyword evidence="7 15" id="KW-0812">Transmembrane</keyword>
<dbReference type="PANTHER" id="PTHR40255">
    <property type="entry name" value="UPF0093 MEMBRANE PROTEIN SLR1790"/>
    <property type="match status" value="1"/>
</dbReference>
<comment type="caution">
    <text evidence="16">The sequence shown here is derived from an EMBL/GenBank/DDBJ whole genome shotgun (WGS) entry which is preliminary data.</text>
</comment>
<feature type="transmembrane region" description="Helical" evidence="15">
    <location>
        <begin position="77"/>
        <end position="99"/>
    </location>
</feature>
<comment type="pathway">
    <text evidence="2 14">Porphyrin-containing compound metabolism; protoporphyrin-IX biosynthesis; protoporphyrin-IX from protoporphyrinogen-IX: step 1/1.</text>
</comment>
<comment type="subcellular location">
    <subcellularLocation>
        <location evidence="1">Cell membrane</location>
        <topology evidence="1">Multi-pass membrane protein</topology>
    </subcellularLocation>
</comment>
<dbReference type="RefSeq" id="WP_377812658.1">
    <property type="nucleotide sequence ID" value="NZ_JBHRSJ010000002.1"/>
</dbReference>
<dbReference type="InterPro" id="IPR005265">
    <property type="entry name" value="HemJ-like"/>
</dbReference>
<keyword evidence="8 14" id="KW-0479">Metal-binding</keyword>
<dbReference type="PANTHER" id="PTHR40255:SF1">
    <property type="entry name" value="PROTOPORPHYRINOGEN IX OXIDASE"/>
    <property type="match status" value="1"/>
</dbReference>
<evidence type="ECO:0000256" key="5">
    <source>
        <dbReference type="ARBA" id="ARBA00022475"/>
    </source>
</evidence>
<evidence type="ECO:0000256" key="1">
    <source>
        <dbReference type="ARBA" id="ARBA00004651"/>
    </source>
</evidence>
<evidence type="ECO:0000256" key="11">
    <source>
        <dbReference type="ARBA" id="ARBA00023004"/>
    </source>
</evidence>
<evidence type="ECO:0000256" key="14">
    <source>
        <dbReference type="PIRNR" id="PIRNR004638"/>
    </source>
</evidence>
<keyword evidence="12 14" id="KW-0472">Membrane</keyword>